<evidence type="ECO:0000313" key="6">
    <source>
        <dbReference type="EMBL" id="KAF9687330.1"/>
    </source>
</evidence>
<dbReference type="OrthoDB" id="2017091at2759"/>
<comment type="similarity">
    <text evidence="5">Belongs to the EXORDIUM family.</text>
</comment>
<dbReference type="PANTHER" id="PTHR31279">
    <property type="entry name" value="PROTEIN EXORDIUM-LIKE 5"/>
    <property type="match status" value="1"/>
</dbReference>
<gene>
    <name evidence="6" type="ORF">SADUNF_Sadunf02G0082500</name>
</gene>
<dbReference type="PANTHER" id="PTHR31279:SF54">
    <property type="entry name" value="PROTEIN EXORDIUM-RELATED"/>
    <property type="match status" value="1"/>
</dbReference>
<dbReference type="EMBL" id="JADGMS010000002">
    <property type="protein sequence ID" value="KAF9687330.1"/>
    <property type="molecule type" value="Genomic_DNA"/>
</dbReference>
<name>A0A835TG46_9ROSI</name>
<keyword evidence="2" id="KW-0052">Apoplast</keyword>
<evidence type="ECO:0000256" key="5">
    <source>
        <dbReference type="ARBA" id="ARBA00023591"/>
    </source>
</evidence>
<dbReference type="AlphaFoldDB" id="A0A835TG46"/>
<evidence type="ECO:0000256" key="2">
    <source>
        <dbReference type="ARBA" id="ARBA00022523"/>
    </source>
</evidence>
<keyword evidence="3" id="KW-0964">Secreted</keyword>
<evidence type="ECO:0008006" key="8">
    <source>
        <dbReference type="Google" id="ProtNLM"/>
    </source>
</evidence>
<proteinExistence type="inferred from homology"/>
<evidence type="ECO:0000256" key="4">
    <source>
        <dbReference type="ARBA" id="ARBA00022729"/>
    </source>
</evidence>
<sequence>MKTVAKLYSFFSSYTSCTMVGPYAPYFGLCYWSVQDKDTHSLDLYKHPPTPSQSPHQRDQNTGHLLAYSSNPYLFALKSLLLVCLFHVSFAARKLNELVQDQPQLLKYHDGALLYGKISVNLIWYGNFKPSQRAIISDFVTSLSVSPSSLKNSQPSVAKWWETTEKYYHLTSKKNTLSLTLGKQILDAKYSLGKSLTNKQIVELASKGDQKDAVNIVLTSSDVTVEGFCLNKCGTHGSALGSKSGNIKSKNSRFAYIWVGNSETQCPGYCAWPFHQPIYGPQNPPLVAPNNDVGLDGMVINLASLLAGTATNPFGNGYFQGPKEAPLEAASACPGIYGKGAYPGYAGDLLVDSTTGASYNAHGNNGRKYLLPALYDPSTLACSPLLAGSDQTDQQPFLFQYHNGPLLTGNISISLIWYGKFKPSQRAIVTDFISSLVSSKLTSAQFSVAKWWKGTEKYYQAIKSKKSPSLVLSLGTQFLDEGYSLGKSLSSKQIVQLALKGRQRNSVNVILTAPDVAVEGFCYGKCGTHGSSSSAEKINGKNTKFAYIWAGNSETQCPGQCAWPFHQPIYGPQSPPLVAPNNDVGLDGMIINLASLLAGTATNPFGNGYFQGPKEAPLEAASACPGVYGKGSYPGYAGDVLVDSATGASYNAHGVNGRKYLLPALFDPSTATCATLVLIMAFVVSSHFVLPVLVLLISINRLSSAARVLSMSDQTQEPFLFQYHNGPLLTGKISVNLIWYGKFRPSQRAIVSDFIASVSSRKLATAQPSVATWWKATEKYFNLVKQKKASPLLLSPGTQILDEKYSLGRSLSDKQIVKLASKGGQKNAINVVLTSSDVAVQGFCSSKCGLHGSSMSAKKINRKRSKFAYIWVGNSETQCPGQCAWPFHQPIYGPQSPPLVAPNNDVGLDGMVINLASLLAGTATNPFGNGYFQGPKEAPLEAASACPGIYGKGAYPGYAGELLVDSTTGASYNAHECNQVFTSDDVAFDGLLRDPWVRSGQDWYIVYSWVGNSVTQCPGKCAWLFH</sequence>
<reference evidence="6 7" key="1">
    <citation type="submission" date="2020-10" db="EMBL/GenBank/DDBJ databases">
        <title>Plant Genome Project.</title>
        <authorList>
            <person name="Zhang R.-G."/>
        </authorList>
    </citation>
    <scope>NUCLEOTIDE SEQUENCE [LARGE SCALE GENOMIC DNA]</scope>
    <source>
        <strain evidence="6">FAFU-HL-1</strain>
        <tissue evidence="6">Leaf</tissue>
    </source>
</reference>
<organism evidence="6 7">
    <name type="scientific">Salix dunnii</name>
    <dbReference type="NCBI Taxonomy" id="1413687"/>
    <lineage>
        <taxon>Eukaryota</taxon>
        <taxon>Viridiplantae</taxon>
        <taxon>Streptophyta</taxon>
        <taxon>Embryophyta</taxon>
        <taxon>Tracheophyta</taxon>
        <taxon>Spermatophyta</taxon>
        <taxon>Magnoliopsida</taxon>
        <taxon>eudicotyledons</taxon>
        <taxon>Gunneridae</taxon>
        <taxon>Pentapetalae</taxon>
        <taxon>rosids</taxon>
        <taxon>fabids</taxon>
        <taxon>Malpighiales</taxon>
        <taxon>Salicaceae</taxon>
        <taxon>Saliceae</taxon>
        <taxon>Salix</taxon>
    </lineage>
</organism>
<evidence type="ECO:0000256" key="1">
    <source>
        <dbReference type="ARBA" id="ARBA00004271"/>
    </source>
</evidence>
<keyword evidence="7" id="KW-1185">Reference proteome</keyword>
<dbReference type="Pfam" id="PF04674">
    <property type="entry name" value="Phi_1"/>
    <property type="match status" value="4"/>
</dbReference>
<evidence type="ECO:0000256" key="3">
    <source>
        <dbReference type="ARBA" id="ARBA00022525"/>
    </source>
</evidence>
<comment type="subcellular location">
    <subcellularLocation>
        <location evidence="1">Secreted</location>
        <location evidence="1">Extracellular space</location>
        <location evidence="1">Apoplast</location>
    </subcellularLocation>
</comment>
<dbReference type="GO" id="GO:0048046">
    <property type="term" value="C:apoplast"/>
    <property type="evidence" value="ECO:0007669"/>
    <property type="project" value="UniProtKB-SubCell"/>
</dbReference>
<dbReference type="Proteomes" id="UP000657918">
    <property type="component" value="Unassembled WGS sequence"/>
</dbReference>
<comment type="caution">
    <text evidence="6">The sequence shown here is derived from an EMBL/GenBank/DDBJ whole genome shotgun (WGS) entry which is preliminary data.</text>
</comment>
<keyword evidence="4" id="KW-0732">Signal</keyword>
<accession>A0A835TG46</accession>
<evidence type="ECO:0000313" key="7">
    <source>
        <dbReference type="Proteomes" id="UP000657918"/>
    </source>
</evidence>
<protein>
    <recommendedName>
        <fullName evidence="8">Phosphate-responsive 1 family protein</fullName>
    </recommendedName>
</protein>
<dbReference type="InterPro" id="IPR006766">
    <property type="entry name" value="EXORDIUM-like"/>
</dbReference>